<feature type="transmembrane region" description="Helical" evidence="5">
    <location>
        <begin position="40"/>
        <end position="58"/>
    </location>
</feature>
<feature type="transmembrane region" description="Helical" evidence="5">
    <location>
        <begin position="64"/>
        <end position="83"/>
    </location>
</feature>
<dbReference type="Proteomes" id="UP001500392">
    <property type="component" value="Unassembled WGS sequence"/>
</dbReference>
<dbReference type="EMBL" id="BAABDM010000005">
    <property type="protein sequence ID" value="GAA4100329.1"/>
    <property type="molecule type" value="Genomic_DNA"/>
</dbReference>
<proteinExistence type="predicted"/>
<dbReference type="InterPro" id="IPR006603">
    <property type="entry name" value="PQ-loop_rpt"/>
</dbReference>
<gene>
    <name evidence="6" type="ORF">GCM10022414_27270</name>
</gene>
<organism evidence="6 7">
    <name type="scientific">Zhongshania borealis</name>
    <dbReference type="NCBI Taxonomy" id="889488"/>
    <lineage>
        <taxon>Bacteria</taxon>
        <taxon>Pseudomonadati</taxon>
        <taxon>Pseudomonadota</taxon>
        <taxon>Gammaproteobacteria</taxon>
        <taxon>Cellvibrionales</taxon>
        <taxon>Spongiibacteraceae</taxon>
        <taxon>Zhongshania</taxon>
    </lineage>
</organism>
<keyword evidence="2 5" id="KW-0812">Transmembrane</keyword>
<dbReference type="NCBIfam" id="NF037968">
    <property type="entry name" value="SemiSWEET_2"/>
    <property type="match status" value="1"/>
</dbReference>
<name>A0ABP7WYX0_9GAMM</name>
<evidence type="ECO:0000256" key="5">
    <source>
        <dbReference type="SAM" id="Phobius"/>
    </source>
</evidence>
<evidence type="ECO:0000313" key="6">
    <source>
        <dbReference type="EMBL" id="GAA4100329.1"/>
    </source>
</evidence>
<keyword evidence="4 5" id="KW-0472">Membrane</keyword>
<evidence type="ECO:0000256" key="1">
    <source>
        <dbReference type="ARBA" id="ARBA00004141"/>
    </source>
</evidence>
<comment type="subcellular location">
    <subcellularLocation>
        <location evidence="1">Membrane</location>
        <topology evidence="1">Multi-pass membrane protein</topology>
    </subcellularLocation>
</comment>
<evidence type="ECO:0000256" key="3">
    <source>
        <dbReference type="ARBA" id="ARBA00022989"/>
    </source>
</evidence>
<dbReference type="Gene3D" id="1.20.1280.290">
    <property type="match status" value="1"/>
</dbReference>
<protein>
    <submittedName>
        <fullName evidence="6">SemiSWEET transporter</fullName>
    </submittedName>
</protein>
<dbReference type="Pfam" id="PF04193">
    <property type="entry name" value="PQ-loop"/>
    <property type="match status" value="1"/>
</dbReference>
<feature type="transmembrane region" description="Helical" evidence="5">
    <location>
        <begin position="6"/>
        <end position="28"/>
    </location>
</feature>
<accession>A0ABP7WYX0</accession>
<keyword evidence="3 5" id="KW-1133">Transmembrane helix</keyword>
<sequence length="94" mass="10105">MDNTISVIGMAAAACTIISFVPQVVHILKSKDTAGISITMYSIFTFGVLLWIIYGFAIGDMPVLAANLATLILTLCVLTLTLTRRFGADRRPKG</sequence>
<dbReference type="InterPro" id="IPR047662">
    <property type="entry name" value="SemiSWEET"/>
</dbReference>
<evidence type="ECO:0000313" key="7">
    <source>
        <dbReference type="Proteomes" id="UP001500392"/>
    </source>
</evidence>
<evidence type="ECO:0000256" key="4">
    <source>
        <dbReference type="ARBA" id="ARBA00023136"/>
    </source>
</evidence>
<dbReference type="RefSeq" id="WP_344936958.1">
    <property type="nucleotide sequence ID" value="NZ_BAABDM010000005.1"/>
</dbReference>
<keyword evidence="7" id="KW-1185">Reference proteome</keyword>
<reference evidence="7" key="1">
    <citation type="journal article" date="2019" name="Int. J. Syst. Evol. Microbiol.">
        <title>The Global Catalogue of Microorganisms (GCM) 10K type strain sequencing project: providing services to taxonomists for standard genome sequencing and annotation.</title>
        <authorList>
            <consortium name="The Broad Institute Genomics Platform"/>
            <consortium name="The Broad Institute Genome Sequencing Center for Infectious Disease"/>
            <person name="Wu L."/>
            <person name="Ma J."/>
        </authorList>
    </citation>
    <scope>NUCLEOTIDE SEQUENCE [LARGE SCALE GENOMIC DNA]</scope>
    <source>
        <strain evidence="7">JCM 17304</strain>
    </source>
</reference>
<comment type="caution">
    <text evidence="6">The sequence shown here is derived from an EMBL/GenBank/DDBJ whole genome shotgun (WGS) entry which is preliminary data.</text>
</comment>
<evidence type="ECO:0000256" key="2">
    <source>
        <dbReference type="ARBA" id="ARBA00022692"/>
    </source>
</evidence>